<dbReference type="Proteomes" id="UP001303473">
    <property type="component" value="Unassembled WGS sequence"/>
</dbReference>
<feature type="compositionally biased region" description="Low complexity" evidence="1">
    <location>
        <begin position="193"/>
        <end position="216"/>
    </location>
</feature>
<protein>
    <submittedName>
        <fullName evidence="2">Uncharacterized protein</fullName>
    </submittedName>
</protein>
<feature type="compositionally biased region" description="Polar residues" evidence="1">
    <location>
        <begin position="124"/>
        <end position="133"/>
    </location>
</feature>
<dbReference type="EMBL" id="MU853756">
    <property type="protein sequence ID" value="KAK3944982.1"/>
    <property type="molecule type" value="Genomic_DNA"/>
</dbReference>
<keyword evidence="3" id="KW-1185">Reference proteome</keyword>
<evidence type="ECO:0000256" key="1">
    <source>
        <dbReference type="SAM" id="MobiDB-lite"/>
    </source>
</evidence>
<feature type="compositionally biased region" description="Low complexity" evidence="1">
    <location>
        <begin position="593"/>
        <end position="606"/>
    </location>
</feature>
<feature type="region of interest" description="Disordered" evidence="1">
    <location>
        <begin position="106"/>
        <end position="245"/>
    </location>
</feature>
<accession>A0AAN6NJX3</accession>
<name>A0AAN6NJX3_9PEZI</name>
<feature type="region of interest" description="Disordered" evidence="1">
    <location>
        <begin position="1"/>
        <end position="94"/>
    </location>
</feature>
<feature type="compositionally biased region" description="Polar residues" evidence="1">
    <location>
        <begin position="649"/>
        <end position="668"/>
    </location>
</feature>
<organism evidence="2 3">
    <name type="scientific">Diplogelasinospora grovesii</name>
    <dbReference type="NCBI Taxonomy" id="303347"/>
    <lineage>
        <taxon>Eukaryota</taxon>
        <taxon>Fungi</taxon>
        <taxon>Dikarya</taxon>
        <taxon>Ascomycota</taxon>
        <taxon>Pezizomycotina</taxon>
        <taxon>Sordariomycetes</taxon>
        <taxon>Sordariomycetidae</taxon>
        <taxon>Sordariales</taxon>
        <taxon>Diplogelasinosporaceae</taxon>
        <taxon>Diplogelasinospora</taxon>
    </lineage>
</organism>
<feature type="compositionally biased region" description="Low complexity" evidence="1">
    <location>
        <begin position="447"/>
        <end position="480"/>
    </location>
</feature>
<dbReference type="AlphaFoldDB" id="A0AAN6NJX3"/>
<feature type="compositionally biased region" description="Polar residues" evidence="1">
    <location>
        <begin position="71"/>
        <end position="80"/>
    </location>
</feature>
<reference evidence="3" key="1">
    <citation type="journal article" date="2023" name="Mol. Phylogenet. Evol.">
        <title>Genome-scale phylogeny and comparative genomics of the fungal order Sordariales.</title>
        <authorList>
            <person name="Hensen N."/>
            <person name="Bonometti L."/>
            <person name="Westerberg I."/>
            <person name="Brannstrom I.O."/>
            <person name="Guillou S."/>
            <person name="Cros-Aarteil S."/>
            <person name="Calhoun S."/>
            <person name="Haridas S."/>
            <person name="Kuo A."/>
            <person name="Mondo S."/>
            <person name="Pangilinan J."/>
            <person name="Riley R."/>
            <person name="LaButti K."/>
            <person name="Andreopoulos B."/>
            <person name="Lipzen A."/>
            <person name="Chen C."/>
            <person name="Yan M."/>
            <person name="Daum C."/>
            <person name="Ng V."/>
            <person name="Clum A."/>
            <person name="Steindorff A."/>
            <person name="Ohm R.A."/>
            <person name="Martin F."/>
            <person name="Silar P."/>
            <person name="Natvig D.O."/>
            <person name="Lalanne C."/>
            <person name="Gautier V."/>
            <person name="Ament-Velasquez S.L."/>
            <person name="Kruys A."/>
            <person name="Hutchinson M.I."/>
            <person name="Powell A.J."/>
            <person name="Barry K."/>
            <person name="Miller A.N."/>
            <person name="Grigoriev I.V."/>
            <person name="Debuchy R."/>
            <person name="Gladieux P."/>
            <person name="Hiltunen Thoren M."/>
            <person name="Johannesson H."/>
        </authorList>
    </citation>
    <scope>NUCLEOTIDE SEQUENCE [LARGE SCALE GENOMIC DNA]</scope>
    <source>
        <strain evidence="3">CBS 340.73</strain>
    </source>
</reference>
<feature type="compositionally biased region" description="Basic and acidic residues" evidence="1">
    <location>
        <begin position="577"/>
        <end position="592"/>
    </location>
</feature>
<feature type="compositionally biased region" description="Polar residues" evidence="1">
    <location>
        <begin position="141"/>
        <end position="155"/>
    </location>
</feature>
<proteinExistence type="predicted"/>
<feature type="compositionally biased region" description="Polar residues" evidence="1">
    <location>
        <begin position="567"/>
        <end position="576"/>
    </location>
</feature>
<feature type="compositionally biased region" description="Low complexity" evidence="1">
    <location>
        <begin position="160"/>
        <end position="173"/>
    </location>
</feature>
<feature type="compositionally biased region" description="Low complexity" evidence="1">
    <location>
        <begin position="8"/>
        <end position="31"/>
    </location>
</feature>
<feature type="compositionally biased region" description="Basic residues" evidence="1">
    <location>
        <begin position="375"/>
        <end position="393"/>
    </location>
</feature>
<comment type="caution">
    <text evidence="2">The sequence shown here is derived from an EMBL/GenBank/DDBJ whole genome shotgun (WGS) entry which is preliminary data.</text>
</comment>
<evidence type="ECO:0000313" key="2">
    <source>
        <dbReference type="EMBL" id="KAK3944982.1"/>
    </source>
</evidence>
<feature type="region of interest" description="Disordered" evidence="1">
    <location>
        <begin position="333"/>
        <end position="668"/>
    </location>
</feature>
<sequence length="668" mass="69026">MSSIEPVSSQCQSQSCLDQPQPQAQQQSEPQTRPASSDPHTPSSRPSNSKPSSSRRSTLPFSFPPLFFQPNNTSSTSLAPSTAEGRPIPLDDSIAAHRTSALQKLNSTYPSSSVRGGHRYVKSTGAQSSTYSQPVIVRTYSGPSPSSHTSYNAHSGTRYGRPSSSSRGVSRRVPLPPSSSRPIKPALSGIGIGSASAGAGTSNGTTSTGNNGTGSILNQTSSMPRHHKAKKSSSGSTAAGSTTSKLSLPLQLPLPLPWQWPSASSRAEPGEAKLPPLEAFSFKSFMADMQAQGAESDIGADLDRIAEICARSRYSLSNQYEVHVAPHGSGVGFLSGGGSSTSSSGARRKGHSHSHGGGGPTLQAINSDDDESRGGSHHSGKRRNAGGGGRRRSVAYGTLETIMSSSRSSEEEKTKKKSAAEIAEEVRGRAARKYSNPTTESGGSGSGLSTTTGEAGSHDTTAATQGEGSGGSSSQQQQGSTSGGGAKPKPPRSQRSASFASAALLKEGTHAGQKKETKPASTRPGHMRSASARLVSQPALPQTSNSHLEIRTSKPDYITYTPRRGTESPQSGSSSERQLEVHFADELPHGDGDPSSSGKGPGSAAGWTAWIPWRGATTQTQGGGDGGEGTQSSTARPSHPSHAEGSLRQLLNKTAGGETSQKAPPSTR</sequence>
<feature type="compositionally biased region" description="Low complexity" evidence="1">
    <location>
        <begin position="493"/>
        <end position="503"/>
    </location>
</feature>
<feature type="compositionally biased region" description="Low complexity" evidence="1">
    <location>
        <begin position="42"/>
        <end position="70"/>
    </location>
</feature>
<evidence type="ECO:0000313" key="3">
    <source>
        <dbReference type="Proteomes" id="UP001303473"/>
    </source>
</evidence>
<feature type="compositionally biased region" description="Low complexity" evidence="1">
    <location>
        <begin position="232"/>
        <end position="245"/>
    </location>
</feature>
<feature type="compositionally biased region" description="Basic and acidic residues" evidence="1">
    <location>
        <begin position="507"/>
        <end position="518"/>
    </location>
</feature>
<gene>
    <name evidence="2" type="ORF">QBC46DRAFT_403722</name>
</gene>